<dbReference type="SUPFAM" id="SSF101960">
    <property type="entry name" value="Stabilizer of iron transporter SufD"/>
    <property type="match status" value="1"/>
</dbReference>
<dbReference type="Proteomes" id="UP000228528">
    <property type="component" value="Unassembled WGS sequence"/>
</dbReference>
<dbReference type="InterPro" id="IPR055346">
    <property type="entry name" value="Fe-S_cluster_assembly_SufBD"/>
</dbReference>
<dbReference type="EMBL" id="PFBW01000190">
    <property type="protein sequence ID" value="PIR77079.1"/>
    <property type="molecule type" value="Genomic_DNA"/>
</dbReference>
<proteinExistence type="predicted"/>
<accession>A0A2M6P0J2</accession>
<dbReference type="PANTHER" id="PTHR30508">
    <property type="entry name" value="FES CLUSTER ASSEMBLY PROTEIN SUF"/>
    <property type="match status" value="1"/>
</dbReference>
<comment type="caution">
    <text evidence="1">The sequence shown here is derived from an EMBL/GenBank/DDBJ whole genome shotgun (WGS) entry which is preliminary data.</text>
</comment>
<feature type="non-terminal residue" evidence="1">
    <location>
        <position position="78"/>
    </location>
</feature>
<gene>
    <name evidence="1" type="ORF">COU30_04465</name>
</gene>
<name>A0A2M6P0J2_9BACT</name>
<dbReference type="AlphaFoldDB" id="A0A2M6P0J2"/>
<evidence type="ECO:0000313" key="2">
    <source>
        <dbReference type="Proteomes" id="UP000228528"/>
    </source>
</evidence>
<organism evidence="1 2">
    <name type="scientific">Candidatus Magasanikbacteria bacterium CG10_big_fil_rev_8_21_14_0_10_38_6</name>
    <dbReference type="NCBI Taxonomy" id="1974647"/>
    <lineage>
        <taxon>Bacteria</taxon>
        <taxon>Candidatus Magasanikiibacteriota</taxon>
    </lineage>
</organism>
<reference evidence="2" key="1">
    <citation type="submission" date="2017-09" db="EMBL/GenBank/DDBJ databases">
        <title>Depth-based differentiation of microbial function through sediment-hosted aquifers and enrichment of novel symbionts in the deep terrestrial subsurface.</title>
        <authorList>
            <person name="Probst A.J."/>
            <person name="Ladd B."/>
            <person name="Jarett J.K."/>
            <person name="Geller-Mcgrath D.E."/>
            <person name="Sieber C.M.K."/>
            <person name="Emerson J.B."/>
            <person name="Anantharaman K."/>
            <person name="Thomas B.C."/>
            <person name="Malmstrom R."/>
            <person name="Stieglmeier M."/>
            <person name="Klingl A."/>
            <person name="Woyke T."/>
            <person name="Ryan C.M."/>
            <person name="Banfield J.F."/>
        </authorList>
    </citation>
    <scope>NUCLEOTIDE SEQUENCE [LARGE SCALE GENOMIC DNA]</scope>
</reference>
<evidence type="ECO:0000313" key="1">
    <source>
        <dbReference type="EMBL" id="PIR77079.1"/>
    </source>
</evidence>
<protein>
    <submittedName>
        <fullName evidence="1">Fe-S cluster assembly protein SufB</fullName>
    </submittedName>
</protein>
<dbReference type="GO" id="GO:0016226">
    <property type="term" value="P:iron-sulfur cluster assembly"/>
    <property type="evidence" value="ECO:0007669"/>
    <property type="project" value="InterPro"/>
</dbReference>
<dbReference type="PANTHER" id="PTHR30508:SF1">
    <property type="entry name" value="UPF0051 PROTEIN ABCI8, CHLOROPLASTIC-RELATED"/>
    <property type="match status" value="1"/>
</dbReference>
<sequence length="78" mass="8799">MTNTSIKKHSLSFTPSRELFDGANKDTSKFKSKPGITEDVVREISKQKNEPAWMLEKRLVAFALFQEASLPSWGPDLS</sequence>
<dbReference type="InterPro" id="IPR037284">
    <property type="entry name" value="SUF_FeS_clus_asmbl_SufBD_sf"/>
</dbReference>